<feature type="active site" description="Charge relay system" evidence="5">
    <location>
        <position position="132"/>
    </location>
</feature>
<feature type="chain" id="PRO_5027088299" description="Peptidase S8/S53 domain-containing protein" evidence="7">
    <location>
        <begin position="23"/>
        <end position="419"/>
    </location>
</feature>
<gene>
    <name evidence="10" type="ORF">AVDCRST_MAG85-415</name>
</gene>
<dbReference type="GO" id="GO:0006508">
    <property type="term" value="P:proteolysis"/>
    <property type="evidence" value="ECO:0007669"/>
    <property type="project" value="UniProtKB-KW"/>
</dbReference>
<evidence type="ECO:0000256" key="7">
    <source>
        <dbReference type="SAM" id="SignalP"/>
    </source>
</evidence>
<dbReference type="PROSITE" id="PS00137">
    <property type="entry name" value="SUBTILASE_HIS"/>
    <property type="match status" value="1"/>
</dbReference>
<feature type="domain" description="Inhibitor I9" evidence="9">
    <location>
        <begin position="57"/>
        <end position="92"/>
    </location>
</feature>
<dbReference type="AlphaFoldDB" id="A0A6J4RMJ8"/>
<evidence type="ECO:0000256" key="4">
    <source>
        <dbReference type="ARBA" id="ARBA00022825"/>
    </source>
</evidence>
<evidence type="ECO:0000259" key="8">
    <source>
        <dbReference type="Pfam" id="PF00082"/>
    </source>
</evidence>
<keyword evidence="7" id="KW-0732">Signal</keyword>
<dbReference type="SUPFAM" id="SSF52743">
    <property type="entry name" value="Subtilisin-like"/>
    <property type="match status" value="1"/>
</dbReference>
<evidence type="ECO:0000256" key="6">
    <source>
        <dbReference type="RuleBase" id="RU003355"/>
    </source>
</evidence>
<evidence type="ECO:0000256" key="2">
    <source>
        <dbReference type="ARBA" id="ARBA00022670"/>
    </source>
</evidence>
<evidence type="ECO:0000256" key="1">
    <source>
        <dbReference type="ARBA" id="ARBA00011073"/>
    </source>
</evidence>
<dbReference type="PANTHER" id="PTHR43806">
    <property type="entry name" value="PEPTIDASE S8"/>
    <property type="match status" value="1"/>
</dbReference>
<protein>
    <recommendedName>
        <fullName evidence="11">Peptidase S8/S53 domain-containing protein</fullName>
    </recommendedName>
</protein>
<name>A0A6J4RMJ8_9ACTN</name>
<dbReference type="InterPro" id="IPR000209">
    <property type="entry name" value="Peptidase_S8/S53_dom"/>
</dbReference>
<reference evidence="10" key="1">
    <citation type="submission" date="2020-02" db="EMBL/GenBank/DDBJ databases">
        <authorList>
            <person name="Meier V. D."/>
        </authorList>
    </citation>
    <scope>NUCLEOTIDE SEQUENCE</scope>
    <source>
        <strain evidence="10">AVDCRST_MAG85</strain>
    </source>
</reference>
<dbReference type="InterPro" id="IPR023827">
    <property type="entry name" value="Peptidase_S8_Asp-AS"/>
</dbReference>
<feature type="active site" description="Charge relay system" evidence="5">
    <location>
        <position position="354"/>
    </location>
</feature>
<sequence>MRRLACAVVLAAVAVPAAPADAASTPHVVLLSDQVADAGTVIRARERSLGFITRFRYATAARGFSASLNEKQVARLTADPAVLMVVPDTEVTGAGTAAIAAGEQAPAGVRRIGAATAGTASTAATGAVAVLDTGIDLANPDLDARHGVNCITPSTPARDDNGHGTHVAGIIGARNAGRDVVGVAPGTTVYAVKVLNARKTGTLSQLLCGIDWVARNAAALGITTANMSISGTGSDDGQCGRANRDAQHVAVCNVVAAGVTFVASAGNSGRGFGTTIPAAYREVLTATAMNDADGLPGGRGTAFGCKTTEKDDRFSTSSNFAVTSADAAHVIAAPGTCIVSSKAGGGTATYTGTSQAAPHVAAAVATCRSVDGPCAGLAPAAVIAKVRALSSAVTGAGFVGDPFSPVTGKAFGPLVSARS</sequence>
<accession>A0A6J4RMJ8</accession>
<keyword evidence="2 5" id="KW-0645">Protease</keyword>
<dbReference type="InterPro" id="IPR015500">
    <property type="entry name" value="Peptidase_S8_subtilisin-rel"/>
</dbReference>
<comment type="similarity">
    <text evidence="1 5 6">Belongs to the peptidase S8 family.</text>
</comment>
<dbReference type="InterPro" id="IPR010259">
    <property type="entry name" value="S8pro/Inhibitor_I9"/>
</dbReference>
<dbReference type="PROSITE" id="PS51892">
    <property type="entry name" value="SUBTILASE"/>
    <property type="match status" value="1"/>
</dbReference>
<dbReference type="PROSITE" id="PS00136">
    <property type="entry name" value="SUBTILASE_ASP"/>
    <property type="match status" value="1"/>
</dbReference>
<organism evidence="10">
    <name type="scientific">uncultured Solirubrobacteraceae bacterium</name>
    <dbReference type="NCBI Taxonomy" id="1162706"/>
    <lineage>
        <taxon>Bacteria</taxon>
        <taxon>Bacillati</taxon>
        <taxon>Actinomycetota</taxon>
        <taxon>Thermoleophilia</taxon>
        <taxon>Solirubrobacterales</taxon>
        <taxon>Solirubrobacteraceae</taxon>
        <taxon>environmental samples</taxon>
    </lineage>
</organism>
<feature type="active site" description="Charge relay system" evidence="5">
    <location>
        <position position="163"/>
    </location>
</feature>
<feature type="signal peptide" evidence="7">
    <location>
        <begin position="1"/>
        <end position="22"/>
    </location>
</feature>
<evidence type="ECO:0000256" key="3">
    <source>
        <dbReference type="ARBA" id="ARBA00022801"/>
    </source>
</evidence>
<evidence type="ECO:0008006" key="11">
    <source>
        <dbReference type="Google" id="ProtNLM"/>
    </source>
</evidence>
<keyword evidence="3 5" id="KW-0378">Hydrolase</keyword>
<dbReference type="Gene3D" id="3.40.50.200">
    <property type="entry name" value="Peptidase S8/S53 domain"/>
    <property type="match status" value="1"/>
</dbReference>
<evidence type="ECO:0000256" key="5">
    <source>
        <dbReference type="PROSITE-ProRule" id="PRU01240"/>
    </source>
</evidence>
<dbReference type="InterPro" id="IPR022398">
    <property type="entry name" value="Peptidase_S8_His-AS"/>
</dbReference>
<evidence type="ECO:0000313" key="10">
    <source>
        <dbReference type="EMBL" id="CAA9477092.1"/>
    </source>
</evidence>
<dbReference type="GO" id="GO:0004252">
    <property type="term" value="F:serine-type endopeptidase activity"/>
    <property type="evidence" value="ECO:0007669"/>
    <property type="project" value="UniProtKB-UniRule"/>
</dbReference>
<feature type="domain" description="Peptidase S8/S53" evidence="8">
    <location>
        <begin position="127"/>
        <end position="369"/>
    </location>
</feature>
<evidence type="ECO:0000259" key="9">
    <source>
        <dbReference type="Pfam" id="PF05922"/>
    </source>
</evidence>
<keyword evidence="4 5" id="KW-0720">Serine protease</keyword>
<dbReference type="InterPro" id="IPR023828">
    <property type="entry name" value="Peptidase_S8_Ser-AS"/>
</dbReference>
<dbReference type="PANTHER" id="PTHR43806:SF11">
    <property type="entry name" value="CEREVISIN-RELATED"/>
    <property type="match status" value="1"/>
</dbReference>
<dbReference type="EMBL" id="CADCVT010000045">
    <property type="protein sequence ID" value="CAA9477092.1"/>
    <property type="molecule type" value="Genomic_DNA"/>
</dbReference>
<dbReference type="InterPro" id="IPR050131">
    <property type="entry name" value="Peptidase_S8_subtilisin-like"/>
</dbReference>
<dbReference type="PROSITE" id="PS00138">
    <property type="entry name" value="SUBTILASE_SER"/>
    <property type="match status" value="1"/>
</dbReference>
<dbReference type="InterPro" id="IPR036852">
    <property type="entry name" value="Peptidase_S8/S53_dom_sf"/>
</dbReference>
<dbReference type="Pfam" id="PF00082">
    <property type="entry name" value="Peptidase_S8"/>
    <property type="match status" value="1"/>
</dbReference>
<dbReference type="Pfam" id="PF05922">
    <property type="entry name" value="Inhibitor_I9"/>
    <property type="match status" value="1"/>
</dbReference>
<proteinExistence type="inferred from homology"/>
<dbReference type="PRINTS" id="PR00723">
    <property type="entry name" value="SUBTILISIN"/>
</dbReference>